<gene>
    <name evidence="4" type="ORF">Poli38472_011573</name>
</gene>
<name>A0A8K1FNJ4_PYTOL</name>
<keyword evidence="5" id="KW-1185">Reference proteome</keyword>
<keyword evidence="2" id="KW-0812">Transmembrane</keyword>
<feature type="transmembrane region" description="Helical" evidence="2">
    <location>
        <begin position="186"/>
        <end position="204"/>
    </location>
</feature>
<feature type="signal peptide" evidence="3">
    <location>
        <begin position="1"/>
        <end position="19"/>
    </location>
</feature>
<evidence type="ECO:0000256" key="2">
    <source>
        <dbReference type="SAM" id="Phobius"/>
    </source>
</evidence>
<dbReference type="AlphaFoldDB" id="A0A8K1FNJ4"/>
<protein>
    <recommendedName>
        <fullName evidence="6">Transmembrane protein</fullName>
    </recommendedName>
</protein>
<proteinExistence type="predicted"/>
<feature type="region of interest" description="Disordered" evidence="1">
    <location>
        <begin position="272"/>
        <end position="291"/>
    </location>
</feature>
<keyword evidence="2" id="KW-1133">Transmembrane helix</keyword>
<keyword evidence="2" id="KW-0472">Membrane</keyword>
<evidence type="ECO:0000313" key="5">
    <source>
        <dbReference type="Proteomes" id="UP000794436"/>
    </source>
</evidence>
<evidence type="ECO:0008006" key="6">
    <source>
        <dbReference type="Google" id="ProtNLM"/>
    </source>
</evidence>
<reference evidence="4" key="1">
    <citation type="submission" date="2019-03" db="EMBL/GenBank/DDBJ databases">
        <title>Long read genome sequence of the mycoparasitic Pythium oligandrum ATCC 38472 isolated from sugarbeet rhizosphere.</title>
        <authorList>
            <person name="Gaulin E."/>
        </authorList>
    </citation>
    <scope>NUCLEOTIDE SEQUENCE</scope>
    <source>
        <strain evidence="4">ATCC 38472_TT</strain>
    </source>
</reference>
<feature type="transmembrane region" description="Helical" evidence="2">
    <location>
        <begin position="28"/>
        <end position="48"/>
    </location>
</feature>
<feature type="chain" id="PRO_5035441616" description="Transmembrane protein" evidence="3">
    <location>
        <begin position="20"/>
        <end position="291"/>
    </location>
</feature>
<feature type="compositionally biased region" description="Acidic residues" evidence="1">
    <location>
        <begin position="277"/>
        <end position="291"/>
    </location>
</feature>
<dbReference type="OrthoDB" id="122866at2759"/>
<feature type="transmembrane region" description="Helical" evidence="2">
    <location>
        <begin position="210"/>
        <end position="230"/>
    </location>
</feature>
<comment type="caution">
    <text evidence="4">The sequence shown here is derived from an EMBL/GenBank/DDBJ whole genome shotgun (WGS) entry which is preliminary data.</text>
</comment>
<dbReference type="EMBL" id="SPLM01000039">
    <property type="protein sequence ID" value="TMW64693.1"/>
    <property type="molecule type" value="Genomic_DNA"/>
</dbReference>
<sequence>MMGMVATAISALLLGVAAASDDATTLTWLLSVAVVPALVLMAAVIMSLEILEHTLVARCLSALVMLLIWGGLLTPEVQVRAICGAIVYHCVQEAYVEWSRGFPCIFQPQTARKITLWSLFWVRVFTWGATFAAVGFTTRPSTDAQPGIAAVLGVALLFVAYCESIEVLVLLYLADQRVPYLWRHRVVLWCLSLLIGLLHAGGLLPRLVKWILSRISPFGLVVALLGIMWISLRVPWHRVVDGLSSMGRSVLRRQPKRKSILYHSSSEVEVVKLQEKSEEDDEYTSSVSSEE</sequence>
<evidence type="ECO:0000256" key="3">
    <source>
        <dbReference type="SAM" id="SignalP"/>
    </source>
</evidence>
<feature type="transmembrane region" description="Helical" evidence="2">
    <location>
        <begin position="148"/>
        <end position="174"/>
    </location>
</feature>
<evidence type="ECO:0000313" key="4">
    <source>
        <dbReference type="EMBL" id="TMW64693.1"/>
    </source>
</evidence>
<accession>A0A8K1FNJ4</accession>
<feature type="transmembrane region" description="Helical" evidence="2">
    <location>
        <begin position="55"/>
        <end position="73"/>
    </location>
</feature>
<feature type="transmembrane region" description="Helical" evidence="2">
    <location>
        <begin position="116"/>
        <end position="136"/>
    </location>
</feature>
<organism evidence="4 5">
    <name type="scientific">Pythium oligandrum</name>
    <name type="common">Mycoparasitic fungus</name>
    <dbReference type="NCBI Taxonomy" id="41045"/>
    <lineage>
        <taxon>Eukaryota</taxon>
        <taxon>Sar</taxon>
        <taxon>Stramenopiles</taxon>
        <taxon>Oomycota</taxon>
        <taxon>Peronosporomycetes</taxon>
        <taxon>Pythiales</taxon>
        <taxon>Pythiaceae</taxon>
        <taxon>Pythium</taxon>
    </lineage>
</organism>
<keyword evidence="3" id="KW-0732">Signal</keyword>
<evidence type="ECO:0000256" key="1">
    <source>
        <dbReference type="SAM" id="MobiDB-lite"/>
    </source>
</evidence>
<dbReference type="Proteomes" id="UP000794436">
    <property type="component" value="Unassembled WGS sequence"/>
</dbReference>